<comment type="similarity">
    <text evidence="1 6">Belongs to the thioredoxin family.</text>
</comment>
<dbReference type="GO" id="GO:0045454">
    <property type="term" value="P:cell redox homeostasis"/>
    <property type="evidence" value="ECO:0007669"/>
    <property type="project" value="TreeGrafter"/>
</dbReference>
<keyword evidence="5 7" id="KW-0676">Redox-active center</keyword>
<dbReference type="InterPro" id="IPR013766">
    <property type="entry name" value="Thioredoxin_domain"/>
</dbReference>
<keyword evidence="4 7" id="KW-1015">Disulfide bond</keyword>
<dbReference type="AlphaFoldDB" id="A0A449B255"/>
<evidence type="ECO:0000256" key="3">
    <source>
        <dbReference type="ARBA" id="ARBA00022982"/>
    </source>
</evidence>
<evidence type="ECO:0000313" key="9">
    <source>
        <dbReference type="EMBL" id="VEU74687.1"/>
    </source>
</evidence>
<dbReference type="Gene3D" id="3.40.30.10">
    <property type="entry name" value="Glutaredoxin"/>
    <property type="match status" value="1"/>
</dbReference>
<dbReference type="Proteomes" id="UP000290985">
    <property type="component" value="Chromosome"/>
</dbReference>
<feature type="disulfide bond" description="Redox-active" evidence="7">
    <location>
        <begin position="28"/>
        <end position="31"/>
    </location>
</feature>
<reference evidence="9 10" key="1">
    <citation type="submission" date="2019-01" db="EMBL/GenBank/DDBJ databases">
        <authorList>
            <consortium name="Pathogen Informatics"/>
        </authorList>
    </citation>
    <scope>NUCLEOTIDE SEQUENCE [LARGE SCALE GENOMIC DNA]</scope>
    <source>
        <strain evidence="9 10">NCTC10181</strain>
    </source>
</reference>
<dbReference type="RefSeq" id="WP_129725494.1">
    <property type="nucleotide sequence ID" value="NZ_CP101807.1"/>
</dbReference>
<name>A0A449B255_9BACT</name>
<dbReference type="GO" id="GO:0005829">
    <property type="term" value="C:cytosol"/>
    <property type="evidence" value="ECO:0007669"/>
    <property type="project" value="TreeGrafter"/>
</dbReference>
<dbReference type="CDD" id="cd02947">
    <property type="entry name" value="TRX_family"/>
    <property type="match status" value="1"/>
</dbReference>
<evidence type="ECO:0000256" key="1">
    <source>
        <dbReference type="ARBA" id="ARBA00008987"/>
    </source>
</evidence>
<evidence type="ECO:0000256" key="4">
    <source>
        <dbReference type="ARBA" id="ARBA00023157"/>
    </source>
</evidence>
<sequence>MVKDSTKNEVLETVKSGFHLVVFHAKWCGMCKMFGPVLEELAQKDKVSVLKVDVDNEKEYASQERVQSIPYVLVYKDGQIVHKMLGYRPYEQLKEDLEPYL</sequence>
<keyword evidence="10" id="KW-1185">Reference proteome</keyword>
<evidence type="ECO:0000256" key="7">
    <source>
        <dbReference type="PIRSR" id="PIRSR000077-4"/>
    </source>
</evidence>
<gene>
    <name evidence="9" type="primary">MCYN0819</name>
    <name evidence="9" type="ORF">NCTC10181_00546</name>
</gene>
<keyword evidence="2" id="KW-0813">Transport</keyword>
<dbReference type="KEGG" id="mcit:NCTC10181_00546"/>
<protein>
    <recommendedName>
        <fullName evidence="6">Thioredoxin</fullName>
    </recommendedName>
</protein>
<evidence type="ECO:0000256" key="6">
    <source>
        <dbReference type="PIRNR" id="PIRNR000077"/>
    </source>
</evidence>
<feature type="domain" description="Thioredoxin" evidence="8">
    <location>
        <begin position="1"/>
        <end position="101"/>
    </location>
</feature>
<dbReference type="EMBL" id="LR215036">
    <property type="protein sequence ID" value="VEU74687.1"/>
    <property type="molecule type" value="Genomic_DNA"/>
</dbReference>
<evidence type="ECO:0000313" key="10">
    <source>
        <dbReference type="Proteomes" id="UP000290985"/>
    </source>
</evidence>
<dbReference type="Pfam" id="PF00085">
    <property type="entry name" value="Thioredoxin"/>
    <property type="match status" value="1"/>
</dbReference>
<dbReference type="PIRSF" id="PIRSF000077">
    <property type="entry name" value="Thioredoxin"/>
    <property type="match status" value="1"/>
</dbReference>
<accession>A0A449B255</accession>
<keyword evidence="3" id="KW-0249">Electron transport</keyword>
<dbReference type="InterPro" id="IPR005746">
    <property type="entry name" value="Thioredoxin"/>
</dbReference>
<dbReference type="SUPFAM" id="SSF52833">
    <property type="entry name" value="Thioredoxin-like"/>
    <property type="match status" value="1"/>
</dbReference>
<evidence type="ECO:0000256" key="2">
    <source>
        <dbReference type="ARBA" id="ARBA00022448"/>
    </source>
</evidence>
<proteinExistence type="inferred from homology"/>
<dbReference type="OrthoDB" id="9790390at2"/>
<organism evidence="9 10">
    <name type="scientific">Mycoplasmopsis citelli</name>
    <dbReference type="NCBI Taxonomy" id="171281"/>
    <lineage>
        <taxon>Bacteria</taxon>
        <taxon>Bacillati</taxon>
        <taxon>Mycoplasmatota</taxon>
        <taxon>Mycoplasmoidales</taxon>
        <taxon>Metamycoplasmataceae</taxon>
        <taxon>Mycoplasmopsis</taxon>
    </lineage>
</organism>
<dbReference type="PANTHER" id="PTHR45663:SF11">
    <property type="entry name" value="GEO12009P1"/>
    <property type="match status" value="1"/>
</dbReference>
<evidence type="ECO:0000259" key="8">
    <source>
        <dbReference type="PROSITE" id="PS51352"/>
    </source>
</evidence>
<dbReference type="GO" id="GO:0015035">
    <property type="term" value="F:protein-disulfide reductase activity"/>
    <property type="evidence" value="ECO:0007669"/>
    <property type="project" value="InterPro"/>
</dbReference>
<evidence type="ECO:0000256" key="5">
    <source>
        <dbReference type="ARBA" id="ARBA00023284"/>
    </source>
</evidence>
<dbReference type="PROSITE" id="PS51352">
    <property type="entry name" value="THIOREDOXIN_2"/>
    <property type="match status" value="1"/>
</dbReference>
<dbReference type="InterPro" id="IPR036249">
    <property type="entry name" value="Thioredoxin-like_sf"/>
</dbReference>
<dbReference type="PANTHER" id="PTHR45663">
    <property type="entry name" value="GEO12009P1"/>
    <property type="match status" value="1"/>
</dbReference>